<evidence type="ECO:0008006" key="4">
    <source>
        <dbReference type="Google" id="ProtNLM"/>
    </source>
</evidence>
<dbReference type="AlphaFoldDB" id="C9ZC77"/>
<protein>
    <recommendedName>
        <fullName evidence="4">ABM domain-containing protein</fullName>
    </recommendedName>
</protein>
<feature type="compositionally biased region" description="Basic and acidic residues" evidence="1">
    <location>
        <begin position="19"/>
        <end position="28"/>
    </location>
</feature>
<dbReference type="HOGENOM" id="CLU_1371568_0_0_11"/>
<dbReference type="PANTHER" id="PTHR37811">
    <property type="entry name" value="BLL5343 PROTEIN"/>
    <property type="match status" value="1"/>
</dbReference>
<dbReference type="PANTHER" id="PTHR37811:SF2">
    <property type="entry name" value="ABM DOMAIN-CONTAINING PROTEIN"/>
    <property type="match status" value="1"/>
</dbReference>
<dbReference type="SUPFAM" id="SSF54909">
    <property type="entry name" value="Dimeric alpha+beta barrel"/>
    <property type="match status" value="1"/>
</dbReference>
<dbReference type="eggNOG" id="COG2329">
    <property type="taxonomic scope" value="Bacteria"/>
</dbReference>
<dbReference type="EMBL" id="FN554889">
    <property type="protein sequence ID" value="CBG71769.1"/>
    <property type="molecule type" value="Genomic_DNA"/>
</dbReference>
<accession>C9ZC77</accession>
<evidence type="ECO:0000256" key="1">
    <source>
        <dbReference type="SAM" id="MobiDB-lite"/>
    </source>
</evidence>
<dbReference type="STRING" id="680198.SCAB_47161"/>
<dbReference type="KEGG" id="scb:SCAB_47161"/>
<dbReference type="Proteomes" id="UP000001444">
    <property type="component" value="Chromosome"/>
</dbReference>
<gene>
    <name evidence="2" type="ordered locus">SCAB_47161</name>
</gene>
<evidence type="ECO:0000313" key="2">
    <source>
        <dbReference type="EMBL" id="CBG71769.1"/>
    </source>
</evidence>
<dbReference type="Gene3D" id="3.30.70.100">
    <property type="match status" value="1"/>
</dbReference>
<feature type="compositionally biased region" description="Basic and acidic residues" evidence="1">
    <location>
        <begin position="174"/>
        <end position="188"/>
    </location>
</feature>
<sequence>MIPFGSRSESEWTSLVARPDSEAMDDQRTAPADVPADVPADASAGTPAGTAENTLDDVPGDALRDPSVVAPVPAHEPPYYAVVFTSTRTRDQSGYAETAERMEELVKGVPGFLGMDQAWRPGGPAITVGYFRDAEAIERWRTDVEHLAAQERGRAEWYENYTLHVAKVERSHSFVRGADRGEGRRGGEGRGSGAEGREA</sequence>
<feature type="compositionally biased region" description="Low complexity" evidence="1">
    <location>
        <begin position="30"/>
        <end position="42"/>
    </location>
</feature>
<reference evidence="2 3" key="1">
    <citation type="journal article" date="2010" name="Mol. Plant Microbe Interact.">
        <title>Streptomyces scabies 87-22 contains a coronafacic acid-like biosynthetic cluster that contributes to plant-microbe interactions.</title>
        <authorList>
            <person name="Bignell D.R."/>
            <person name="Seipke R.F."/>
            <person name="Huguet-Tapia J.C."/>
            <person name="Chambers A.H."/>
            <person name="Parry R.J."/>
            <person name="Loria R."/>
        </authorList>
    </citation>
    <scope>NUCLEOTIDE SEQUENCE [LARGE SCALE GENOMIC DNA]</scope>
    <source>
        <strain evidence="2 3">87.22</strain>
    </source>
</reference>
<evidence type="ECO:0000313" key="3">
    <source>
        <dbReference type="Proteomes" id="UP000001444"/>
    </source>
</evidence>
<feature type="compositionally biased region" description="Gly residues" evidence="1">
    <location>
        <begin position="189"/>
        <end position="199"/>
    </location>
</feature>
<dbReference type="InterPro" id="IPR011008">
    <property type="entry name" value="Dimeric_a/b-barrel"/>
</dbReference>
<organism evidence="2 3">
    <name type="scientific">Streptomyces scabiei (strain 87.22)</name>
    <dbReference type="NCBI Taxonomy" id="680198"/>
    <lineage>
        <taxon>Bacteria</taxon>
        <taxon>Bacillati</taxon>
        <taxon>Actinomycetota</taxon>
        <taxon>Actinomycetes</taxon>
        <taxon>Kitasatosporales</taxon>
        <taxon>Streptomycetaceae</taxon>
        <taxon>Streptomyces</taxon>
    </lineage>
</organism>
<proteinExistence type="predicted"/>
<feature type="region of interest" description="Disordered" evidence="1">
    <location>
        <begin position="174"/>
        <end position="199"/>
    </location>
</feature>
<feature type="region of interest" description="Disordered" evidence="1">
    <location>
        <begin position="1"/>
        <end position="71"/>
    </location>
</feature>
<name>C9ZC77_STRSW</name>
<keyword evidence="3" id="KW-1185">Reference proteome</keyword>
<dbReference type="InterPro" id="IPR052936">
    <property type="entry name" value="Jasmonate_Hydroxylase-like"/>
</dbReference>